<keyword evidence="2 6" id="KW-0812">Transmembrane</keyword>
<organism evidence="7 8">
    <name type="scientific">Phascolarctobacterium succinatutens</name>
    <dbReference type="NCBI Taxonomy" id="626940"/>
    <lineage>
        <taxon>Bacteria</taxon>
        <taxon>Bacillati</taxon>
        <taxon>Bacillota</taxon>
        <taxon>Negativicutes</taxon>
        <taxon>Acidaminococcales</taxon>
        <taxon>Acidaminococcaceae</taxon>
        <taxon>Phascolarctobacterium</taxon>
    </lineage>
</organism>
<dbReference type="RefSeq" id="WP_293851622.1">
    <property type="nucleotide sequence ID" value="NZ_DBFZOV010000121.1"/>
</dbReference>
<keyword evidence="4 6" id="KW-1133">Transmembrane helix</keyword>
<feature type="transmembrane region" description="Helical" evidence="6">
    <location>
        <begin position="49"/>
        <end position="66"/>
    </location>
</feature>
<feature type="transmembrane region" description="Helical" evidence="6">
    <location>
        <begin position="184"/>
        <end position="203"/>
    </location>
</feature>
<keyword evidence="6" id="KW-0573">Peptidoglycan synthesis</keyword>
<dbReference type="InterPro" id="IPR011923">
    <property type="entry name" value="RodA/MrdB"/>
</dbReference>
<feature type="transmembrane region" description="Helical" evidence="6">
    <location>
        <begin position="272"/>
        <end position="292"/>
    </location>
</feature>
<comment type="caution">
    <text evidence="7">The sequence shown here is derived from an EMBL/GenBank/DDBJ whole genome shotgun (WGS) entry which is preliminary data.</text>
</comment>
<comment type="similarity">
    <text evidence="6">Belongs to the SEDS family. MrdB/RodA subfamily.</text>
</comment>
<dbReference type="GO" id="GO:0051301">
    <property type="term" value="P:cell division"/>
    <property type="evidence" value="ECO:0007669"/>
    <property type="project" value="InterPro"/>
</dbReference>
<sequence>MDLKRILKNLDWWLIAAVLILMGCGLGLIDSATHSFAVSTGKAWHVQRQSMFMVFGLAIVTVSLAFDYRVLKNYATKLYIINIILLLAVMFVGQSQLGAQRWIQIGSMSFQPSEFAKVFLIICLATFMDKRIEWLEEFKDYLPVFAYILVPFILVMRQPDLGTSLTFIAILIGMIFVSGFKYKWFFRMGLAFMALLPAFWMILKDYQKNRIRVFLNPELDPFGSGYHVIQSKIAIGSGGFLGKGWLAGTQSQLNFLPENHTDFIFAVAGEEFGFIGTVFIISMYMIIIWRGIAIALDADDTFGMLLATGVTSMFMFHVMVNIGMTAGIMPVTGVPLPFLSYGVSSLTTNLMLVAILLNIKVKKQNLQF</sequence>
<protein>
    <recommendedName>
        <fullName evidence="6">Peptidoglycan glycosyltransferase RodA</fullName>
        <shortName evidence="6">PGT</shortName>
        <ecNumber evidence="6">2.4.99.28</ecNumber>
    </recommendedName>
    <alternativeName>
        <fullName evidence="6">Cell elongation protein RodA</fullName>
    </alternativeName>
    <alternativeName>
        <fullName evidence="6">Cell wall polymerase</fullName>
    </alternativeName>
    <alternativeName>
        <fullName evidence="6">Peptidoglycan polymerase</fullName>
        <shortName evidence="6">PG polymerase</shortName>
    </alternativeName>
</protein>
<dbReference type="AlphaFoldDB" id="A0A1Q6R9X9"/>
<name>A0A1Q6R9X9_9FIRM</name>
<keyword evidence="3 6" id="KW-0133">Cell shape</keyword>
<feature type="transmembrane region" description="Helical" evidence="6">
    <location>
        <begin position="338"/>
        <end position="359"/>
    </location>
</feature>
<comment type="pathway">
    <text evidence="6">Cell wall biogenesis; peptidoglycan biosynthesis.</text>
</comment>
<feature type="transmembrane region" description="Helical" evidence="6">
    <location>
        <begin position="161"/>
        <end position="177"/>
    </location>
</feature>
<evidence type="ECO:0000256" key="6">
    <source>
        <dbReference type="HAMAP-Rule" id="MF_02079"/>
    </source>
</evidence>
<reference evidence="7 8" key="1">
    <citation type="journal article" date="2016" name="Nat. Biotechnol.">
        <title>Measurement of bacterial replication rates in microbial communities.</title>
        <authorList>
            <person name="Brown C.T."/>
            <person name="Olm M.R."/>
            <person name="Thomas B.C."/>
            <person name="Banfield J.F."/>
        </authorList>
    </citation>
    <scope>NUCLEOTIDE SEQUENCE [LARGE SCALE GENOMIC DNA]</scope>
    <source>
        <strain evidence="7">46_33</strain>
    </source>
</reference>
<evidence type="ECO:0000256" key="2">
    <source>
        <dbReference type="ARBA" id="ARBA00022692"/>
    </source>
</evidence>
<gene>
    <name evidence="6" type="primary">rodA</name>
    <name evidence="7" type="ORF">BHW43_02075</name>
</gene>
<dbReference type="NCBIfam" id="NF037961">
    <property type="entry name" value="RodA_shape"/>
    <property type="match status" value="1"/>
</dbReference>
<accession>A0A1Q6R9X9</accession>
<evidence type="ECO:0000256" key="5">
    <source>
        <dbReference type="ARBA" id="ARBA00023136"/>
    </source>
</evidence>
<dbReference type="GO" id="GO:0032153">
    <property type="term" value="C:cell division site"/>
    <property type="evidence" value="ECO:0007669"/>
    <property type="project" value="TreeGrafter"/>
</dbReference>
<dbReference type="EMBL" id="MNTG01000002">
    <property type="protein sequence ID" value="OLA39136.1"/>
    <property type="molecule type" value="Genomic_DNA"/>
</dbReference>
<evidence type="ECO:0000256" key="4">
    <source>
        <dbReference type="ARBA" id="ARBA00022989"/>
    </source>
</evidence>
<feature type="transmembrane region" description="Helical" evidence="6">
    <location>
        <begin position="12"/>
        <end position="29"/>
    </location>
</feature>
<dbReference type="InterPro" id="IPR001182">
    <property type="entry name" value="FtsW/RodA"/>
</dbReference>
<feature type="transmembrane region" description="Helical" evidence="6">
    <location>
        <begin position="78"/>
        <end position="97"/>
    </location>
</feature>
<dbReference type="GO" id="GO:0015648">
    <property type="term" value="F:lipid-linked peptidoglycan transporter activity"/>
    <property type="evidence" value="ECO:0007669"/>
    <property type="project" value="TreeGrafter"/>
</dbReference>
<keyword evidence="6" id="KW-0328">Glycosyltransferase</keyword>
<dbReference type="GO" id="GO:0008360">
    <property type="term" value="P:regulation of cell shape"/>
    <property type="evidence" value="ECO:0007669"/>
    <property type="project" value="UniProtKB-KW"/>
</dbReference>
<comment type="function">
    <text evidence="6">Peptidoglycan polymerase that is essential for cell wall elongation.</text>
</comment>
<dbReference type="GO" id="GO:0005886">
    <property type="term" value="C:plasma membrane"/>
    <property type="evidence" value="ECO:0007669"/>
    <property type="project" value="UniProtKB-SubCell"/>
</dbReference>
<comment type="subcellular location">
    <subcellularLocation>
        <location evidence="6">Cell membrane</location>
        <topology evidence="6">Multi-pass membrane protein</topology>
    </subcellularLocation>
    <subcellularLocation>
        <location evidence="1">Membrane</location>
        <topology evidence="1">Multi-pass membrane protein</topology>
    </subcellularLocation>
</comment>
<evidence type="ECO:0000313" key="8">
    <source>
        <dbReference type="Proteomes" id="UP000186777"/>
    </source>
</evidence>
<keyword evidence="6" id="KW-0961">Cell wall biogenesis/degradation</keyword>
<dbReference type="HAMAP" id="MF_02079">
    <property type="entry name" value="PGT_RodA"/>
    <property type="match status" value="1"/>
</dbReference>
<dbReference type="PROSITE" id="PS51257">
    <property type="entry name" value="PROKAR_LIPOPROTEIN"/>
    <property type="match status" value="1"/>
</dbReference>
<dbReference type="NCBIfam" id="TIGR02210">
    <property type="entry name" value="rodA_shape"/>
    <property type="match status" value="1"/>
</dbReference>
<dbReference type="Proteomes" id="UP000186777">
    <property type="component" value="Unassembled WGS sequence"/>
</dbReference>
<feature type="transmembrane region" description="Helical" evidence="6">
    <location>
        <begin position="304"/>
        <end position="326"/>
    </location>
</feature>
<evidence type="ECO:0000313" key="7">
    <source>
        <dbReference type="EMBL" id="OLA39136.1"/>
    </source>
</evidence>
<dbReference type="EC" id="2.4.99.28" evidence="6"/>
<proteinExistence type="inferred from homology"/>
<evidence type="ECO:0000256" key="1">
    <source>
        <dbReference type="ARBA" id="ARBA00004141"/>
    </source>
</evidence>
<dbReference type="GO" id="GO:0071555">
    <property type="term" value="P:cell wall organization"/>
    <property type="evidence" value="ECO:0007669"/>
    <property type="project" value="UniProtKB-KW"/>
</dbReference>
<comment type="catalytic activity">
    <reaction evidence="6">
        <text>[GlcNAc-(1-&gt;4)-Mur2Ac(oyl-L-Ala-gamma-D-Glu-L-Lys-D-Ala-D-Ala)](n)-di-trans,octa-cis-undecaprenyl diphosphate + beta-D-GlcNAc-(1-&gt;4)-Mur2Ac(oyl-L-Ala-gamma-D-Glu-L-Lys-D-Ala-D-Ala)-di-trans,octa-cis-undecaprenyl diphosphate = [GlcNAc-(1-&gt;4)-Mur2Ac(oyl-L-Ala-gamma-D-Glu-L-Lys-D-Ala-D-Ala)](n+1)-di-trans,octa-cis-undecaprenyl diphosphate + di-trans,octa-cis-undecaprenyl diphosphate + H(+)</text>
        <dbReference type="Rhea" id="RHEA:23708"/>
        <dbReference type="Rhea" id="RHEA-COMP:9602"/>
        <dbReference type="Rhea" id="RHEA-COMP:9603"/>
        <dbReference type="ChEBI" id="CHEBI:15378"/>
        <dbReference type="ChEBI" id="CHEBI:58405"/>
        <dbReference type="ChEBI" id="CHEBI:60033"/>
        <dbReference type="ChEBI" id="CHEBI:78435"/>
        <dbReference type="EC" id="2.4.99.28"/>
    </reaction>
</comment>
<dbReference type="GO" id="GO:0009252">
    <property type="term" value="P:peptidoglycan biosynthetic process"/>
    <property type="evidence" value="ECO:0007669"/>
    <property type="project" value="UniProtKB-UniRule"/>
</dbReference>
<keyword evidence="5 6" id="KW-0472">Membrane</keyword>
<keyword evidence="6" id="KW-1003">Cell membrane</keyword>
<dbReference type="Pfam" id="PF01098">
    <property type="entry name" value="FTSW_RODA_SPOVE"/>
    <property type="match status" value="1"/>
</dbReference>
<dbReference type="GO" id="GO:0008955">
    <property type="term" value="F:peptidoglycan glycosyltransferase activity"/>
    <property type="evidence" value="ECO:0007669"/>
    <property type="project" value="UniProtKB-UniRule"/>
</dbReference>
<dbReference type="PANTHER" id="PTHR30474:SF1">
    <property type="entry name" value="PEPTIDOGLYCAN GLYCOSYLTRANSFERASE MRDB"/>
    <property type="match status" value="1"/>
</dbReference>
<dbReference type="UniPathway" id="UPA00219"/>
<evidence type="ECO:0000256" key="3">
    <source>
        <dbReference type="ARBA" id="ARBA00022960"/>
    </source>
</evidence>
<dbReference type="PANTHER" id="PTHR30474">
    <property type="entry name" value="CELL CYCLE PROTEIN"/>
    <property type="match status" value="1"/>
</dbReference>
<dbReference type="STRING" id="626940.BHW43_02075"/>
<keyword evidence="6" id="KW-0808">Transferase</keyword>